<evidence type="ECO:0000256" key="6">
    <source>
        <dbReference type="SAM" id="Phobius"/>
    </source>
</evidence>
<dbReference type="Pfam" id="PF01594">
    <property type="entry name" value="AI-2E_transport"/>
    <property type="match status" value="1"/>
</dbReference>
<name>V9W797_9BACL</name>
<sequence>MFSLTIFIQRYYRTIIDILLVVLALYLGLRLLGFLYSIAAPLFWSFVIFLMIEPFARFLNRKGLRKGLATTISIFSFIILILAFVTVLGLFLTNQVASLIEKIPGYANIIQHQIAGTTTYIQEKMQNLPPDTLDKFQEFANNLTETATKFTTAFLKGILDFFKGGLLSFFTSFSGIMVNFVVGIILAFFLSLEIESWKKGARRKISPSLLNTFTFLKENVGKGVSGYIKSQLILVSITFVIVLVSLIILRVENALSLSIMAGVIDVLPLLGISAFFIPWIIYLFIINNYPLAIALSIVLGITLLVRQIMEPKITGQALGVSPFTMFAFMIVSLSVFGVFGFIISPVLLITLKALYKEGYFHRLIRLPGKDYPVD</sequence>
<dbReference type="KEGG" id="plv:ERIC2_c11490"/>
<dbReference type="Proteomes" id="UP000029431">
    <property type="component" value="Chromosome"/>
</dbReference>
<dbReference type="PATRIC" id="fig|697284.3.peg.1078"/>
<keyword evidence="8" id="KW-1185">Reference proteome</keyword>
<dbReference type="EMBL" id="CP003355">
    <property type="protein sequence ID" value="AHD04982.1"/>
    <property type="molecule type" value="Genomic_DNA"/>
</dbReference>
<dbReference type="InterPro" id="IPR014227">
    <property type="entry name" value="YtvI-like"/>
</dbReference>
<feature type="transmembrane region" description="Helical" evidence="6">
    <location>
        <begin position="257"/>
        <end position="284"/>
    </location>
</feature>
<accession>V9W797</accession>
<evidence type="ECO:0000256" key="2">
    <source>
        <dbReference type="ARBA" id="ARBA00009773"/>
    </source>
</evidence>
<feature type="transmembrane region" description="Helical" evidence="6">
    <location>
        <begin position="169"/>
        <end position="194"/>
    </location>
</feature>
<evidence type="ECO:0000256" key="3">
    <source>
        <dbReference type="ARBA" id="ARBA00022692"/>
    </source>
</evidence>
<evidence type="ECO:0000313" key="8">
    <source>
        <dbReference type="Proteomes" id="UP000029431"/>
    </source>
</evidence>
<evidence type="ECO:0000256" key="1">
    <source>
        <dbReference type="ARBA" id="ARBA00004141"/>
    </source>
</evidence>
<evidence type="ECO:0000256" key="4">
    <source>
        <dbReference type="ARBA" id="ARBA00022989"/>
    </source>
</evidence>
<evidence type="ECO:0000256" key="5">
    <source>
        <dbReference type="ARBA" id="ARBA00023136"/>
    </source>
</evidence>
<feature type="transmembrane region" description="Helical" evidence="6">
    <location>
        <begin position="291"/>
        <end position="309"/>
    </location>
</feature>
<feature type="transmembrane region" description="Helical" evidence="6">
    <location>
        <begin position="232"/>
        <end position="251"/>
    </location>
</feature>
<feature type="transmembrane region" description="Helical" evidence="6">
    <location>
        <begin position="12"/>
        <end position="29"/>
    </location>
</feature>
<keyword evidence="4 6" id="KW-1133">Transmembrane helix</keyword>
<dbReference type="InterPro" id="IPR002549">
    <property type="entry name" value="AI-2E-like"/>
</dbReference>
<feature type="transmembrane region" description="Helical" evidence="6">
    <location>
        <begin position="35"/>
        <end position="56"/>
    </location>
</feature>
<organism evidence="7 8">
    <name type="scientific">Paenibacillus larvae subsp. larvae DSM 25430</name>
    <dbReference type="NCBI Taxonomy" id="697284"/>
    <lineage>
        <taxon>Bacteria</taxon>
        <taxon>Bacillati</taxon>
        <taxon>Bacillota</taxon>
        <taxon>Bacilli</taxon>
        <taxon>Bacillales</taxon>
        <taxon>Paenibacillaceae</taxon>
        <taxon>Paenibacillus</taxon>
    </lineage>
</organism>
<evidence type="ECO:0000313" key="7">
    <source>
        <dbReference type="EMBL" id="AHD04982.1"/>
    </source>
</evidence>
<comment type="subcellular location">
    <subcellularLocation>
        <location evidence="1">Membrane</location>
        <topology evidence="1">Multi-pass membrane protein</topology>
    </subcellularLocation>
</comment>
<dbReference type="HOGENOM" id="CLU_031275_4_0_9"/>
<keyword evidence="3 6" id="KW-0812">Transmembrane</keyword>
<dbReference type="eggNOG" id="COG0628">
    <property type="taxonomic scope" value="Bacteria"/>
</dbReference>
<dbReference type="NCBIfam" id="TIGR02872">
    <property type="entry name" value="spore_ytvI"/>
    <property type="match status" value="1"/>
</dbReference>
<dbReference type="PANTHER" id="PTHR21716:SF68">
    <property type="entry name" value="TRANSPORT PROTEIN YTVI-RELATED"/>
    <property type="match status" value="1"/>
</dbReference>
<dbReference type="GO" id="GO:0055085">
    <property type="term" value="P:transmembrane transport"/>
    <property type="evidence" value="ECO:0007669"/>
    <property type="project" value="TreeGrafter"/>
</dbReference>
<dbReference type="PANTHER" id="PTHR21716">
    <property type="entry name" value="TRANSMEMBRANE PROTEIN"/>
    <property type="match status" value="1"/>
</dbReference>
<feature type="transmembrane region" description="Helical" evidence="6">
    <location>
        <begin position="68"/>
        <end position="92"/>
    </location>
</feature>
<dbReference type="AlphaFoldDB" id="V9W797"/>
<proteinExistence type="inferred from homology"/>
<dbReference type="GO" id="GO:0016020">
    <property type="term" value="C:membrane"/>
    <property type="evidence" value="ECO:0007669"/>
    <property type="project" value="UniProtKB-SubCell"/>
</dbReference>
<keyword evidence="5 6" id="KW-0472">Membrane</keyword>
<reference evidence="7 8" key="1">
    <citation type="journal article" date="2014" name="PLoS ONE">
        <title>How to Kill the Honey Bee Larva: Genomic Potential and Virulence Mechanisms of Paenibacillus larvae.</title>
        <authorList>
            <person name="Djukic M."/>
            <person name="Brzuszkiewicz E."/>
            <person name="Funfhaus A."/>
            <person name="Voss J."/>
            <person name="Gollnow K."/>
            <person name="Poppinga L."/>
            <person name="Liesegang H."/>
            <person name="Garcia-Gonzalez E."/>
            <person name="Genersch E."/>
            <person name="Daniel R."/>
        </authorList>
    </citation>
    <scope>NUCLEOTIDE SEQUENCE [LARGE SCALE GENOMIC DNA]</scope>
    <source>
        <strain evidence="7 8">DSM 25430</strain>
    </source>
</reference>
<gene>
    <name evidence="7" type="ORF">ERIC2_c11490</name>
</gene>
<feature type="transmembrane region" description="Helical" evidence="6">
    <location>
        <begin position="329"/>
        <end position="355"/>
    </location>
</feature>
<protein>
    <submittedName>
        <fullName evidence="7">Permease-like protein</fullName>
    </submittedName>
</protein>
<comment type="similarity">
    <text evidence="2">Belongs to the autoinducer-2 exporter (AI-2E) (TC 2.A.86) family.</text>
</comment>